<evidence type="ECO:0000313" key="1">
    <source>
        <dbReference type="EMBL" id="MBW63574.1"/>
    </source>
</evidence>
<dbReference type="AlphaFoldDB" id="A0A2M4CE39"/>
<proteinExistence type="predicted"/>
<protein>
    <submittedName>
        <fullName evidence="1">Putative secreted protein</fullName>
    </submittedName>
</protein>
<accession>A0A2M4CE39</accession>
<organism evidence="1">
    <name type="scientific">Anopheles marajoara</name>
    <dbReference type="NCBI Taxonomy" id="58244"/>
    <lineage>
        <taxon>Eukaryota</taxon>
        <taxon>Metazoa</taxon>
        <taxon>Ecdysozoa</taxon>
        <taxon>Arthropoda</taxon>
        <taxon>Hexapoda</taxon>
        <taxon>Insecta</taxon>
        <taxon>Pterygota</taxon>
        <taxon>Neoptera</taxon>
        <taxon>Endopterygota</taxon>
        <taxon>Diptera</taxon>
        <taxon>Nematocera</taxon>
        <taxon>Culicoidea</taxon>
        <taxon>Culicidae</taxon>
        <taxon>Anophelinae</taxon>
        <taxon>Anopheles</taxon>
    </lineage>
</organism>
<sequence>MVRRSLGLVAWFVQEGNSFSRVRARTRTWCNHAPNMAIRRIDRRRRRRRWWLASCTFARNIHQRQLVERAG</sequence>
<dbReference type="EMBL" id="GGFJ01014433">
    <property type="protein sequence ID" value="MBW63574.1"/>
    <property type="molecule type" value="Transcribed_RNA"/>
</dbReference>
<name>A0A2M4CE39_9DIPT</name>
<reference evidence="1" key="1">
    <citation type="submission" date="2018-01" db="EMBL/GenBank/DDBJ databases">
        <title>An insight into the sialome of Amazonian anophelines.</title>
        <authorList>
            <person name="Ribeiro J.M."/>
            <person name="Scarpassa V."/>
            <person name="Calvo E."/>
        </authorList>
    </citation>
    <scope>NUCLEOTIDE SEQUENCE</scope>
    <source>
        <tissue evidence="1">Salivary glands</tissue>
    </source>
</reference>